<dbReference type="KEGG" id="pgs:CPT03_19035"/>
<accession>A0A2D1U9Z0</accession>
<dbReference type="Proteomes" id="UP000223749">
    <property type="component" value="Chromosome"/>
</dbReference>
<dbReference type="EMBL" id="CP024091">
    <property type="protein sequence ID" value="ATP58406.1"/>
    <property type="molecule type" value="Genomic_DNA"/>
</dbReference>
<reference evidence="1 2" key="1">
    <citation type="submission" date="2017-10" db="EMBL/GenBank/DDBJ databases">
        <title>Whole genome of Pedobacter ginsengisoli T01R-27 isolated from tomato rhizosphere.</title>
        <authorList>
            <person name="Weon H.-Y."/>
            <person name="Lee S.A."/>
            <person name="Sang M.K."/>
            <person name="Song J."/>
        </authorList>
    </citation>
    <scope>NUCLEOTIDE SEQUENCE [LARGE SCALE GENOMIC DNA]</scope>
    <source>
        <strain evidence="1 2">T01R-27</strain>
    </source>
</reference>
<evidence type="ECO:0000313" key="2">
    <source>
        <dbReference type="Proteomes" id="UP000223749"/>
    </source>
</evidence>
<name>A0A2D1U9Z0_9SPHI</name>
<keyword evidence="2" id="KW-1185">Reference proteome</keyword>
<organism evidence="1 2">
    <name type="scientific">Pedobacter ginsengisoli</name>
    <dbReference type="NCBI Taxonomy" id="363852"/>
    <lineage>
        <taxon>Bacteria</taxon>
        <taxon>Pseudomonadati</taxon>
        <taxon>Bacteroidota</taxon>
        <taxon>Sphingobacteriia</taxon>
        <taxon>Sphingobacteriales</taxon>
        <taxon>Sphingobacteriaceae</taxon>
        <taxon>Pedobacter</taxon>
    </lineage>
</organism>
<dbReference type="RefSeq" id="WP_099440308.1">
    <property type="nucleotide sequence ID" value="NZ_CP024091.1"/>
</dbReference>
<dbReference type="SUPFAM" id="SSF52540">
    <property type="entry name" value="P-loop containing nucleoside triphosphate hydrolases"/>
    <property type="match status" value="1"/>
</dbReference>
<proteinExistence type="predicted"/>
<dbReference type="AlphaFoldDB" id="A0A2D1U9Z0"/>
<dbReference type="InterPro" id="IPR027417">
    <property type="entry name" value="P-loop_NTPase"/>
</dbReference>
<dbReference type="OrthoDB" id="1000127at2"/>
<protein>
    <submittedName>
        <fullName evidence="1">Uncharacterized protein</fullName>
    </submittedName>
</protein>
<evidence type="ECO:0000313" key="1">
    <source>
        <dbReference type="EMBL" id="ATP58406.1"/>
    </source>
</evidence>
<gene>
    <name evidence="1" type="ORF">CPT03_19035</name>
</gene>
<sequence>MQTSVTKIELKLTDSFEVAFPDKLIPSNSYLDKSKTGLGMTYSEFHAERHSIIVIPYTSIIDLKAKEYKYKQPLKIVDEVKAKAIEEYLTSDVKYKKLITTPEGFKKIIDAAIALDKLDWLYEHFFCLLDEAHCYAVEAFRKFILTPFNYFWKFVNKALGTATYFPYSDSRFNKLTHYKITYDKPFGKITIVDHKDPKAVLNHFLTHPEKFPGNVHIFYNSVKEIEKVIRAAGIKDVNVYCRDEERNHKILGDSAIHFKYEPCADDYKKFNFYSARYYDGWDLFDNDKATIILVTDISVKHSLVGIPYNGFQSVGRLRKVSPHKIYHVTNNFGKEDKDVRSFDHISKNWHYQASNHAQYYNDFKFKACGDGMEEKQETWKLAHPFCKFTSVTMEAYVYPMKVDQHICKEYSIEGYSNIGTIERHWQEMNYETELNHQKDLKPLEIKGVPKSTVNRQVIEMIEEYAIHPDKYSYSQADIIIGKLRDQFKDLLMAHNRFGKAELERLGYDDKAIRKALVDHSNANQEHELKTRAKSAFEFNIPYTTDRIAAILQKIYDDLRIKASNGKRKKVKATDLERLNVFLITKTQRKDEAGTINPKTGKIKRVPVWILDKLPDAN</sequence>